<dbReference type="PANTHER" id="PTHR19327">
    <property type="entry name" value="GOLGIN"/>
    <property type="match status" value="1"/>
</dbReference>
<feature type="region of interest" description="Disordered" evidence="2">
    <location>
        <begin position="53"/>
        <end position="115"/>
    </location>
</feature>
<feature type="compositionally biased region" description="Basic and acidic residues" evidence="2">
    <location>
        <begin position="838"/>
        <end position="859"/>
    </location>
</feature>
<feature type="region of interest" description="Disordered" evidence="2">
    <location>
        <begin position="838"/>
        <end position="870"/>
    </location>
</feature>
<feature type="compositionally biased region" description="Low complexity" evidence="2">
    <location>
        <begin position="82"/>
        <end position="103"/>
    </location>
</feature>
<accession>A0AAN8PQD9</accession>
<protein>
    <submittedName>
        <fullName evidence="3">Uncharacterized protein</fullName>
    </submittedName>
</protein>
<evidence type="ECO:0000256" key="1">
    <source>
        <dbReference type="SAM" id="Coils"/>
    </source>
</evidence>
<dbReference type="Proteomes" id="UP001347796">
    <property type="component" value="Unassembled WGS sequence"/>
</dbReference>
<dbReference type="EMBL" id="JAZGQO010000008">
    <property type="protein sequence ID" value="KAK6180013.1"/>
    <property type="molecule type" value="Genomic_DNA"/>
</dbReference>
<organism evidence="3 4">
    <name type="scientific">Patella caerulea</name>
    <name type="common">Rayed Mediterranean limpet</name>
    <dbReference type="NCBI Taxonomy" id="87958"/>
    <lineage>
        <taxon>Eukaryota</taxon>
        <taxon>Metazoa</taxon>
        <taxon>Spiralia</taxon>
        <taxon>Lophotrochozoa</taxon>
        <taxon>Mollusca</taxon>
        <taxon>Gastropoda</taxon>
        <taxon>Patellogastropoda</taxon>
        <taxon>Patelloidea</taxon>
        <taxon>Patellidae</taxon>
        <taxon>Patella</taxon>
    </lineage>
</organism>
<feature type="compositionally biased region" description="Basic and acidic residues" evidence="2">
    <location>
        <begin position="1119"/>
        <end position="1130"/>
    </location>
</feature>
<evidence type="ECO:0000256" key="2">
    <source>
        <dbReference type="SAM" id="MobiDB-lite"/>
    </source>
</evidence>
<feature type="coiled-coil region" evidence="1">
    <location>
        <begin position="377"/>
        <end position="698"/>
    </location>
</feature>
<keyword evidence="1" id="KW-0175">Coiled coil</keyword>
<feature type="region of interest" description="Disordered" evidence="2">
    <location>
        <begin position="1103"/>
        <end position="1171"/>
    </location>
</feature>
<feature type="compositionally biased region" description="Basic and acidic residues" evidence="2">
    <location>
        <begin position="1059"/>
        <end position="1071"/>
    </location>
</feature>
<feature type="compositionally biased region" description="Low complexity" evidence="2">
    <location>
        <begin position="1103"/>
        <end position="1115"/>
    </location>
</feature>
<feature type="compositionally biased region" description="Basic and acidic residues" evidence="2">
    <location>
        <begin position="1010"/>
        <end position="1027"/>
    </location>
</feature>
<gene>
    <name evidence="3" type="ORF">SNE40_012236</name>
</gene>
<evidence type="ECO:0000313" key="4">
    <source>
        <dbReference type="Proteomes" id="UP001347796"/>
    </source>
</evidence>
<reference evidence="3 4" key="1">
    <citation type="submission" date="2024-01" db="EMBL/GenBank/DDBJ databases">
        <title>The genome of the rayed Mediterranean limpet Patella caerulea (Linnaeus, 1758).</title>
        <authorList>
            <person name="Anh-Thu Weber A."/>
            <person name="Halstead-Nussloch G."/>
        </authorList>
    </citation>
    <scope>NUCLEOTIDE SEQUENCE [LARGE SCALE GENOMIC DNA]</scope>
    <source>
        <strain evidence="3">AATW-2023a</strain>
        <tissue evidence="3">Whole specimen</tissue>
    </source>
</reference>
<keyword evidence="4" id="KW-1185">Reference proteome</keyword>
<comment type="caution">
    <text evidence="3">The sequence shown here is derived from an EMBL/GenBank/DDBJ whole genome shotgun (WGS) entry which is preliminary data.</text>
</comment>
<dbReference type="Gene3D" id="1.10.287.1490">
    <property type="match status" value="1"/>
</dbReference>
<sequence>MRPGSTNHNDVNNREPYNMQQSYYDHIPVHTSPGRGGPVKAIHDLPVMFPDSDSGFGSGVRGRSRHLPSDDFPSTPTRLRRSNSMSRLNGCVSDLSSRSPSPSHFGFEGSHRGLQDSLQDSEHRRSLLMHKLKEAQDTLQLQNERLNKIETAAKDNDFIVEDLKCKEREYRRKISNLQQYEDENERLRTENLRLRQEMQERIDTLDFQLKSLQSQHVHTSSENDKRTSLLDQTTAALSLLEQENCKLQMHRDTILQEVDILKETLQVTKSKHAPTVEENKILKTDANRLTQENTILSKKIHEMAGQMVELRNLLHAVKDENDRVTSNWKNIAEDKSRSSKQVENYQSVISELRTKLHSTTVDKDRLFQEKLETNHKLQQLTLDKEELLQHKQLLEEQVTDQQTQLSRTKSAGTQKYEELRNMEEELSAVKKVCEELSTELSSVKSYYERAVEQINMLENTRNMLQQQLDLTEQEKHRQDTELDRLAQNLEGKSREDRRELDILEDNYLRLKSDYKQLKVDKLHLEDKNHELEAKLRKANEDVKDATQLQQGDMETWKNACDRLTTSLSRKEDDLQKAADKTHELENMIGRLREELRTSNTRCEELTEREEDLDRLKSENRRLLQEKAENEQMMQLLETQKDVLTKSSKGNFVKMHDADHLAGKVDQLRNENESLRERILDLEKVRDNIIKQKEDLLANSELIYKQPGFDLLEDKVELLTSANGKLSETNSTLSKKLDAVNKENNRLKQVIEDGHGEPAMKEELERTRRQHGSLQDEFDQLLQDFNKLEEDNQRLHRELNQIKNSQNGGKEDIQKIKKERDGFQKQVQLLSGQLKLAEGSKKRTTEEMNKLKRETDEIKKNKSQSGLSPKKEIEKYQKQIQQLQSELNMAKENQHKQELTISRLKEKSLQDAGEELSQMKEELHSLMEEIDSKDQTIVFLEKELNETKEDYQQKESENELLQRKLNDISHNKPEIHSAIPRLVLNGSNYDRSPSRSLDSENLSGSLKNELEDTLKNRMDGETTLKSRPAESLFTKKTLSKLRSAPSPWMGSKSTETPPTEPDKGDNSGEGNERMQSLISKYRSYNEPGQLSLKSIRPYVFNPSRPASQSSSSVFSSAKTAEVKDTTCEKAVKRPPIPPPVSPKPILKKPILKPTVTNETEKTSSLKTNMATDTQEQKDINTLIQKYLKVYDM</sequence>
<dbReference type="AlphaFoldDB" id="A0AAN8PQD9"/>
<proteinExistence type="predicted"/>
<feature type="coiled-coil region" evidence="1">
    <location>
        <begin position="118"/>
        <end position="215"/>
    </location>
</feature>
<evidence type="ECO:0000313" key="3">
    <source>
        <dbReference type="EMBL" id="KAK6180013.1"/>
    </source>
</evidence>
<feature type="region of interest" description="Disordered" evidence="2">
    <location>
        <begin position="1010"/>
        <end position="1073"/>
    </location>
</feature>
<dbReference type="PANTHER" id="PTHR19327:SF0">
    <property type="entry name" value="GOLGIN SUBFAMILY A MEMBER 4"/>
    <property type="match status" value="1"/>
</dbReference>
<name>A0AAN8PQD9_PATCE</name>